<reference evidence="2 3" key="1">
    <citation type="submission" date="2018-02" db="EMBL/GenBank/DDBJ databases">
        <title>Genomic Encyclopedia of Archaeal and Bacterial Type Strains, Phase II (KMG-II): from individual species to whole genera.</title>
        <authorList>
            <person name="Goeker M."/>
        </authorList>
    </citation>
    <scope>NUCLEOTIDE SEQUENCE [LARGE SCALE GENOMIC DNA]</scope>
    <source>
        <strain evidence="2 3">YU 961-1</strain>
    </source>
</reference>
<dbReference type="EMBL" id="PTIX01000007">
    <property type="protein sequence ID" value="PPK67433.1"/>
    <property type="molecule type" value="Genomic_DNA"/>
</dbReference>
<evidence type="ECO:0000313" key="2">
    <source>
        <dbReference type="EMBL" id="PPK67433.1"/>
    </source>
</evidence>
<dbReference type="Proteomes" id="UP000239203">
    <property type="component" value="Unassembled WGS sequence"/>
</dbReference>
<proteinExistence type="predicted"/>
<name>A0A2S6GQH8_9PSEU</name>
<protein>
    <recommendedName>
        <fullName evidence="1">DUF7919 domain-containing protein</fullName>
    </recommendedName>
</protein>
<accession>A0A2S6GQH8</accession>
<feature type="domain" description="DUF7919" evidence="1">
    <location>
        <begin position="2"/>
        <end position="127"/>
    </location>
</feature>
<evidence type="ECO:0000259" key="1">
    <source>
        <dbReference type="Pfam" id="PF25535"/>
    </source>
</evidence>
<gene>
    <name evidence="2" type="ORF">CLV40_10796</name>
</gene>
<dbReference type="InterPro" id="IPR057679">
    <property type="entry name" value="DUF7919"/>
</dbReference>
<comment type="caution">
    <text evidence="2">The sequence shown here is derived from an EMBL/GenBank/DDBJ whole genome shotgun (WGS) entry which is preliminary data.</text>
</comment>
<dbReference type="AlphaFoldDB" id="A0A2S6GQH8"/>
<keyword evidence="3" id="KW-1185">Reference proteome</keyword>
<dbReference type="RefSeq" id="WP_104479553.1">
    <property type="nucleotide sequence ID" value="NZ_CP154825.1"/>
</dbReference>
<sequence>MTRYEDLTPYEYSKLRPPWRAAVNIGWLEPDAPYAVGPVEDGVVDMLVRLSHTHIANVTRGIYRCRFCGAFKLSLNVPEISGASTLLGHAEIHFKGHDGTVYAAPSLIAHYVAEHDYSPPRQFIEAAWEVDRSTPRVRHSRGVPVNG</sequence>
<dbReference type="Pfam" id="PF25535">
    <property type="entry name" value="DUF7919"/>
    <property type="match status" value="1"/>
</dbReference>
<organism evidence="2 3">
    <name type="scientific">Actinokineospora auranticolor</name>
    <dbReference type="NCBI Taxonomy" id="155976"/>
    <lineage>
        <taxon>Bacteria</taxon>
        <taxon>Bacillati</taxon>
        <taxon>Actinomycetota</taxon>
        <taxon>Actinomycetes</taxon>
        <taxon>Pseudonocardiales</taxon>
        <taxon>Pseudonocardiaceae</taxon>
        <taxon>Actinokineospora</taxon>
    </lineage>
</organism>
<evidence type="ECO:0000313" key="3">
    <source>
        <dbReference type="Proteomes" id="UP000239203"/>
    </source>
</evidence>
<dbReference type="OrthoDB" id="5523878at2"/>